<name>A0A5B7GB55_PORTR</name>
<evidence type="ECO:0000313" key="2">
    <source>
        <dbReference type="EMBL" id="MPC57301.1"/>
    </source>
</evidence>
<comment type="caution">
    <text evidence="2">The sequence shown here is derived from an EMBL/GenBank/DDBJ whole genome shotgun (WGS) entry which is preliminary data.</text>
</comment>
<accession>A0A5B7GB55</accession>
<gene>
    <name evidence="2" type="primary">htt_2</name>
    <name evidence="2" type="ORF">E2C01_051278</name>
</gene>
<reference evidence="2 3" key="1">
    <citation type="submission" date="2019-05" db="EMBL/GenBank/DDBJ databases">
        <title>Another draft genome of Portunus trituberculatus and its Hox gene families provides insights of decapod evolution.</title>
        <authorList>
            <person name="Jeong J.-H."/>
            <person name="Song I."/>
            <person name="Kim S."/>
            <person name="Choi T."/>
            <person name="Kim D."/>
            <person name="Ryu S."/>
            <person name="Kim W."/>
        </authorList>
    </citation>
    <scope>NUCLEOTIDE SEQUENCE [LARGE SCALE GENOMIC DNA]</scope>
    <source>
        <tissue evidence="2">Muscle</tissue>
    </source>
</reference>
<feature type="region of interest" description="Disordered" evidence="1">
    <location>
        <begin position="98"/>
        <end position="140"/>
    </location>
</feature>
<dbReference type="AlphaFoldDB" id="A0A5B7GB55"/>
<sequence length="140" mass="15032">MNGVCASVYRPVDCVLKALFTSPCELETTVGVERWVGGVLLLLRALITHSTSELILARLEELGLSMDYVHTDSIPDTTSSPSCTTSTTTTTTTTVLATPHYQGPQRPASLPLPVSETSASFRDPLNVTQPETLPQVAMAR</sequence>
<dbReference type="EMBL" id="VSRR010014674">
    <property type="protein sequence ID" value="MPC57301.1"/>
    <property type="molecule type" value="Genomic_DNA"/>
</dbReference>
<evidence type="ECO:0000256" key="1">
    <source>
        <dbReference type="SAM" id="MobiDB-lite"/>
    </source>
</evidence>
<dbReference type="Proteomes" id="UP000324222">
    <property type="component" value="Unassembled WGS sequence"/>
</dbReference>
<evidence type="ECO:0000313" key="3">
    <source>
        <dbReference type="Proteomes" id="UP000324222"/>
    </source>
</evidence>
<organism evidence="2 3">
    <name type="scientific">Portunus trituberculatus</name>
    <name type="common">Swimming crab</name>
    <name type="synonym">Neptunus trituberculatus</name>
    <dbReference type="NCBI Taxonomy" id="210409"/>
    <lineage>
        <taxon>Eukaryota</taxon>
        <taxon>Metazoa</taxon>
        <taxon>Ecdysozoa</taxon>
        <taxon>Arthropoda</taxon>
        <taxon>Crustacea</taxon>
        <taxon>Multicrustacea</taxon>
        <taxon>Malacostraca</taxon>
        <taxon>Eumalacostraca</taxon>
        <taxon>Eucarida</taxon>
        <taxon>Decapoda</taxon>
        <taxon>Pleocyemata</taxon>
        <taxon>Brachyura</taxon>
        <taxon>Eubrachyura</taxon>
        <taxon>Portunoidea</taxon>
        <taxon>Portunidae</taxon>
        <taxon>Portuninae</taxon>
        <taxon>Portunus</taxon>
    </lineage>
</organism>
<protein>
    <submittedName>
        <fullName evidence="2">Huntingtin</fullName>
    </submittedName>
</protein>
<proteinExistence type="predicted"/>
<feature type="compositionally biased region" description="Polar residues" evidence="1">
    <location>
        <begin position="115"/>
        <end position="132"/>
    </location>
</feature>
<dbReference type="OrthoDB" id="10065698at2759"/>
<keyword evidence="3" id="KW-1185">Reference proteome</keyword>